<feature type="compositionally biased region" description="Gly residues" evidence="3">
    <location>
        <begin position="221"/>
        <end position="233"/>
    </location>
</feature>
<dbReference type="InterPro" id="IPR032675">
    <property type="entry name" value="LRR_dom_sf"/>
</dbReference>
<dbReference type="PROSITE" id="PS51450">
    <property type="entry name" value="LRR"/>
    <property type="match status" value="2"/>
</dbReference>
<dbReference type="OrthoDB" id="676979at2759"/>
<dbReference type="InterPro" id="IPR025875">
    <property type="entry name" value="Leu-rich_rpt_4"/>
</dbReference>
<feature type="compositionally biased region" description="Low complexity" evidence="3">
    <location>
        <begin position="369"/>
        <end position="379"/>
    </location>
</feature>
<dbReference type="AlphaFoldDB" id="A0A139AGY2"/>
<keyword evidence="2" id="KW-0677">Repeat</keyword>
<dbReference type="InterPro" id="IPR040091">
    <property type="entry name" value="LRRC56"/>
</dbReference>
<feature type="region of interest" description="Disordered" evidence="3">
    <location>
        <begin position="323"/>
        <end position="435"/>
    </location>
</feature>
<feature type="compositionally biased region" description="Polar residues" evidence="3">
    <location>
        <begin position="252"/>
        <end position="261"/>
    </location>
</feature>
<dbReference type="EMBL" id="KQ965756">
    <property type="protein sequence ID" value="KXS16071.1"/>
    <property type="molecule type" value="Genomic_DNA"/>
</dbReference>
<name>A0A139AGY2_GONPJ</name>
<accession>A0A139AGY2</accession>
<dbReference type="PANTHER" id="PTHR22708:SF0">
    <property type="entry name" value="LEUCINE-RICH REPEAT-CONTAINING PROTEIN 56"/>
    <property type="match status" value="1"/>
</dbReference>
<dbReference type="OMA" id="YHEPEVW"/>
<dbReference type="Proteomes" id="UP000070544">
    <property type="component" value="Unassembled WGS sequence"/>
</dbReference>
<feature type="compositionally biased region" description="Low complexity" evidence="3">
    <location>
        <begin position="234"/>
        <end position="243"/>
    </location>
</feature>
<organism evidence="4 5">
    <name type="scientific">Gonapodya prolifera (strain JEL478)</name>
    <name type="common">Monoblepharis prolifera</name>
    <dbReference type="NCBI Taxonomy" id="1344416"/>
    <lineage>
        <taxon>Eukaryota</taxon>
        <taxon>Fungi</taxon>
        <taxon>Fungi incertae sedis</taxon>
        <taxon>Chytridiomycota</taxon>
        <taxon>Chytridiomycota incertae sedis</taxon>
        <taxon>Monoblepharidomycetes</taxon>
        <taxon>Monoblepharidales</taxon>
        <taxon>Gonapodyaceae</taxon>
        <taxon>Gonapodya</taxon>
    </lineage>
</organism>
<dbReference type="InterPro" id="IPR001611">
    <property type="entry name" value="Leu-rich_rpt"/>
</dbReference>
<protein>
    <submittedName>
        <fullName evidence="4">Outer arm dynein light chain 1</fullName>
    </submittedName>
</protein>
<dbReference type="Pfam" id="PF12799">
    <property type="entry name" value="LRR_4"/>
    <property type="match status" value="1"/>
</dbReference>
<dbReference type="PANTHER" id="PTHR22708">
    <property type="entry name" value="LEUCINE-RICH REPEAT-CONTAINING PROTEIN 56"/>
    <property type="match status" value="1"/>
</dbReference>
<sequence>MQTSAINPAVLSPQEDVDDLLDGHLSQEKLRKLAHEENLDNVKHLELQFDSRRNGFANIGESLPNLRTLILIAESYVSSLRELGSSLHHIQVLSVCNCNITDLDGVAAFSSIRELRASGNRISDLSPLSTLEHLETLDLRENIISDAIDIDYLALVPTLSSLFLDGNPVSRTESDILVLEGDQTRVEDPEERYRGMVFGTLPALLLLDGQPRGAKRPLASPGGGRTPGSGSESGSGSARASSARSRRGTPRMSWTDTGQDLTTAHAQTPPSTSTSAGASFRRPSTPLLSKFMPEIAGQAADSDLTRGGDILCGGGALALLRARRKSSHSSAGSRSLPPTPTSPSMALLSFPSPFPRPSSQLDYTPPPTGGASPAASKSSLHPTPPATAAPSPRIASPRRTPPPTSVSPTPPKDDATPPHTFRRHRYTIPGPGPGTLPSRSLLEYACPLQVQLQPADIVDGTSPVVIISPRRRSHGAGVGVGVGFSH</sequence>
<gene>
    <name evidence="4" type="ORF">M427DRAFT_31645</name>
</gene>
<feature type="compositionally biased region" description="Low complexity" evidence="3">
    <location>
        <begin position="328"/>
        <end position="351"/>
    </location>
</feature>
<feature type="region of interest" description="Disordered" evidence="3">
    <location>
        <begin position="211"/>
        <end position="285"/>
    </location>
</feature>
<evidence type="ECO:0000313" key="5">
    <source>
        <dbReference type="Proteomes" id="UP000070544"/>
    </source>
</evidence>
<feature type="compositionally biased region" description="Pro residues" evidence="3">
    <location>
        <begin position="399"/>
        <end position="410"/>
    </location>
</feature>
<evidence type="ECO:0000256" key="1">
    <source>
        <dbReference type="ARBA" id="ARBA00022614"/>
    </source>
</evidence>
<keyword evidence="5" id="KW-1185">Reference proteome</keyword>
<keyword evidence="1" id="KW-0433">Leucine-rich repeat</keyword>
<evidence type="ECO:0000256" key="2">
    <source>
        <dbReference type="ARBA" id="ARBA00022737"/>
    </source>
</evidence>
<reference evidence="4 5" key="1">
    <citation type="journal article" date="2015" name="Genome Biol. Evol.">
        <title>Phylogenomic analyses indicate that early fungi evolved digesting cell walls of algal ancestors of land plants.</title>
        <authorList>
            <person name="Chang Y."/>
            <person name="Wang S."/>
            <person name="Sekimoto S."/>
            <person name="Aerts A.L."/>
            <person name="Choi C."/>
            <person name="Clum A."/>
            <person name="LaButti K.M."/>
            <person name="Lindquist E.A."/>
            <person name="Yee Ngan C."/>
            <person name="Ohm R.A."/>
            <person name="Salamov A.A."/>
            <person name="Grigoriev I.V."/>
            <person name="Spatafora J.W."/>
            <person name="Berbee M.L."/>
        </authorList>
    </citation>
    <scope>NUCLEOTIDE SEQUENCE [LARGE SCALE GENOMIC DNA]</scope>
    <source>
        <strain evidence="4 5">JEL478</strain>
    </source>
</reference>
<dbReference type="Gene3D" id="3.80.10.10">
    <property type="entry name" value="Ribonuclease Inhibitor"/>
    <property type="match status" value="1"/>
</dbReference>
<dbReference type="SUPFAM" id="SSF52058">
    <property type="entry name" value="L domain-like"/>
    <property type="match status" value="1"/>
</dbReference>
<evidence type="ECO:0000256" key="3">
    <source>
        <dbReference type="SAM" id="MobiDB-lite"/>
    </source>
</evidence>
<feature type="compositionally biased region" description="Low complexity" evidence="3">
    <location>
        <begin position="388"/>
        <end position="398"/>
    </location>
</feature>
<evidence type="ECO:0000313" key="4">
    <source>
        <dbReference type="EMBL" id="KXS16071.1"/>
    </source>
</evidence>
<proteinExistence type="predicted"/>
<feature type="compositionally biased region" description="Low complexity" evidence="3">
    <location>
        <begin position="262"/>
        <end position="279"/>
    </location>
</feature>
<dbReference type="STRING" id="1344416.A0A139AGY2"/>